<feature type="transmembrane region" description="Helical" evidence="7">
    <location>
        <begin position="23"/>
        <end position="49"/>
    </location>
</feature>
<evidence type="ECO:0000259" key="8">
    <source>
        <dbReference type="Pfam" id="PF00892"/>
    </source>
</evidence>
<sequence>MEGMLAPVTVHFPPPPSERQIRLALAGVLLTVFLWGANVVALKAVLGVLNAETTNTARVLTSGTVLVTLAVRAHGWPRWDARTWLTVAGVGLLGNTLFQAFFLTGIEMNPAGVAGLVNGLVPVLVLPLGLLLGQSFTRRQGAGVAVAFAGLLGLLALTRVPGVSVTLTGLLWLLAAGVVWALYTLFNRPLSARLGTLPFVAFSLALGSVPYLLYALPHLQFAGLKGTGVPVAAWLGIAFSALGANVLAYLAWASGAQVLGAARTSVWQALAPVIALILSAALLHERLPASVWGMAAVILIGATLANWPEPGRIRKPLDTREGIQGRKEKSPPVP</sequence>
<dbReference type="Pfam" id="PF00892">
    <property type="entry name" value="EamA"/>
    <property type="match status" value="2"/>
</dbReference>
<feature type="transmembrane region" description="Helical" evidence="7">
    <location>
        <begin position="83"/>
        <end position="106"/>
    </location>
</feature>
<keyword evidence="10" id="KW-1185">Reference proteome</keyword>
<dbReference type="GO" id="GO:0016020">
    <property type="term" value="C:membrane"/>
    <property type="evidence" value="ECO:0007669"/>
    <property type="project" value="UniProtKB-SubCell"/>
</dbReference>
<keyword evidence="4 7" id="KW-1133">Transmembrane helix</keyword>
<comment type="subcellular location">
    <subcellularLocation>
        <location evidence="1">Membrane</location>
        <topology evidence="1">Multi-pass membrane protein</topology>
    </subcellularLocation>
</comment>
<feature type="transmembrane region" description="Helical" evidence="7">
    <location>
        <begin position="197"/>
        <end position="216"/>
    </location>
</feature>
<feature type="region of interest" description="Disordered" evidence="6">
    <location>
        <begin position="313"/>
        <end position="334"/>
    </location>
</feature>
<feature type="transmembrane region" description="Helical" evidence="7">
    <location>
        <begin position="289"/>
        <end position="307"/>
    </location>
</feature>
<dbReference type="PANTHER" id="PTHR32322:SF2">
    <property type="entry name" value="EAMA DOMAIN-CONTAINING PROTEIN"/>
    <property type="match status" value="1"/>
</dbReference>
<organism evidence="9 10">
    <name type="scientific">Deinococcus marmoris</name>
    <dbReference type="NCBI Taxonomy" id="249408"/>
    <lineage>
        <taxon>Bacteria</taxon>
        <taxon>Thermotogati</taxon>
        <taxon>Deinococcota</taxon>
        <taxon>Deinococci</taxon>
        <taxon>Deinococcales</taxon>
        <taxon>Deinococcaceae</taxon>
        <taxon>Deinococcus</taxon>
    </lineage>
</organism>
<evidence type="ECO:0000256" key="4">
    <source>
        <dbReference type="ARBA" id="ARBA00022989"/>
    </source>
</evidence>
<dbReference type="InterPro" id="IPR000620">
    <property type="entry name" value="EamA_dom"/>
</dbReference>
<feature type="transmembrane region" description="Helical" evidence="7">
    <location>
        <begin position="264"/>
        <end position="283"/>
    </location>
</feature>
<evidence type="ECO:0000256" key="7">
    <source>
        <dbReference type="SAM" id="Phobius"/>
    </source>
</evidence>
<dbReference type="PANTHER" id="PTHR32322">
    <property type="entry name" value="INNER MEMBRANE TRANSPORTER"/>
    <property type="match status" value="1"/>
</dbReference>
<evidence type="ECO:0000256" key="6">
    <source>
        <dbReference type="SAM" id="MobiDB-lite"/>
    </source>
</evidence>
<reference evidence="9 10" key="1">
    <citation type="submission" date="2017-01" db="EMBL/GenBank/DDBJ databases">
        <title>Genome Analysis of Deinococcus marmoris KOPRI26562.</title>
        <authorList>
            <person name="Kim J.H."/>
            <person name="Oh H.-M."/>
        </authorList>
    </citation>
    <scope>NUCLEOTIDE SEQUENCE [LARGE SCALE GENOMIC DNA]</scope>
    <source>
        <strain evidence="9 10">KOPRI26562</strain>
    </source>
</reference>
<dbReference type="eggNOG" id="COG0697">
    <property type="taxonomic scope" value="Bacteria"/>
</dbReference>
<evidence type="ECO:0000256" key="2">
    <source>
        <dbReference type="ARBA" id="ARBA00007362"/>
    </source>
</evidence>
<evidence type="ECO:0000313" key="10">
    <source>
        <dbReference type="Proteomes" id="UP000186607"/>
    </source>
</evidence>
<dbReference type="Proteomes" id="UP000186607">
    <property type="component" value="Unassembled WGS sequence"/>
</dbReference>
<name>A0A1U7NTL4_9DEIO</name>
<evidence type="ECO:0000256" key="5">
    <source>
        <dbReference type="ARBA" id="ARBA00023136"/>
    </source>
</evidence>
<protein>
    <submittedName>
        <fullName evidence="9">Permease of the drug/metabolite transporter (DMT) superfamily</fullName>
    </submittedName>
</protein>
<feature type="transmembrane region" description="Helical" evidence="7">
    <location>
        <begin position="163"/>
        <end position="185"/>
    </location>
</feature>
<dbReference type="AlphaFoldDB" id="A0A1U7NTL4"/>
<dbReference type="EMBL" id="MSTI01000149">
    <property type="protein sequence ID" value="OLV16262.1"/>
    <property type="molecule type" value="Genomic_DNA"/>
</dbReference>
<dbReference type="STRING" id="249408.BOO71_0012379"/>
<dbReference type="InterPro" id="IPR050638">
    <property type="entry name" value="AA-Vitamin_Transporters"/>
</dbReference>
<feature type="transmembrane region" description="Helical" evidence="7">
    <location>
        <begin position="231"/>
        <end position="252"/>
    </location>
</feature>
<proteinExistence type="inferred from homology"/>
<dbReference type="InterPro" id="IPR037185">
    <property type="entry name" value="EmrE-like"/>
</dbReference>
<keyword evidence="5 7" id="KW-0472">Membrane</keyword>
<keyword evidence="3 7" id="KW-0812">Transmembrane</keyword>
<comment type="caution">
    <text evidence="9">The sequence shown here is derived from an EMBL/GenBank/DDBJ whole genome shotgun (WGS) entry which is preliminary data.</text>
</comment>
<evidence type="ECO:0000256" key="1">
    <source>
        <dbReference type="ARBA" id="ARBA00004141"/>
    </source>
</evidence>
<feature type="domain" description="EamA" evidence="8">
    <location>
        <begin position="25"/>
        <end position="155"/>
    </location>
</feature>
<comment type="similarity">
    <text evidence="2">Belongs to the EamA transporter family.</text>
</comment>
<dbReference type="SUPFAM" id="SSF103481">
    <property type="entry name" value="Multidrug resistance efflux transporter EmrE"/>
    <property type="match status" value="2"/>
</dbReference>
<feature type="transmembrane region" description="Helical" evidence="7">
    <location>
        <begin position="112"/>
        <end position="133"/>
    </location>
</feature>
<evidence type="ECO:0000256" key="3">
    <source>
        <dbReference type="ARBA" id="ARBA00022692"/>
    </source>
</evidence>
<feature type="transmembrane region" description="Helical" evidence="7">
    <location>
        <begin position="140"/>
        <end position="157"/>
    </location>
</feature>
<gene>
    <name evidence="9" type="ORF">BOO71_0012379</name>
</gene>
<accession>A0A1U7NTL4</accession>
<evidence type="ECO:0000313" key="9">
    <source>
        <dbReference type="EMBL" id="OLV16262.1"/>
    </source>
</evidence>
<feature type="domain" description="EamA" evidence="8">
    <location>
        <begin position="168"/>
        <end position="306"/>
    </location>
</feature>